<proteinExistence type="predicted"/>
<evidence type="ECO:0000313" key="3">
    <source>
        <dbReference type="Proteomes" id="UP000003763"/>
    </source>
</evidence>
<dbReference type="AlphaFoldDB" id="G5HEW9"/>
<protein>
    <submittedName>
        <fullName evidence="2">Uncharacterized protein</fullName>
    </submittedName>
</protein>
<feature type="transmembrane region" description="Helical" evidence="1">
    <location>
        <begin position="12"/>
        <end position="33"/>
    </location>
</feature>
<evidence type="ECO:0000313" key="2">
    <source>
        <dbReference type="EMBL" id="EHF00078.1"/>
    </source>
</evidence>
<dbReference type="PATRIC" id="fig|742733.3.peg.996"/>
<reference evidence="2 3" key="1">
    <citation type="submission" date="2011-08" db="EMBL/GenBank/DDBJ databases">
        <title>The Genome Sequence of Clostridium citroniae WAL-17108.</title>
        <authorList>
            <consortium name="The Broad Institute Genome Sequencing Platform"/>
            <person name="Earl A."/>
            <person name="Ward D."/>
            <person name="Feldgarden M."/>
            <person name="Gevers D."/>
            <person name="Finegold S.M."/>
            <person name="Summanen P.H."/>
            <person name="Molitoris D.R."/>
            <person name="Vaisanen M.L."/>
            <person name="Daigneault M."/>
            <person name="Allen-Vercoe E."/>
            <person name="Young S.K."/>
            <person name="Zeng Q."/>
            <person name="Gargeya S."/>
            <person name="Fitzgerald M."/>
            <person name="Haas B."/>
            <person name="Abouelleil A."/>
            <person name="Alvarado L."/>
            <person name="Arachchi H.M."/>
            <person name="Berlin A."/>
            <person name="Brown A."/>
            <person name="Chapman S.B."/>
            <person name="Chen Z."/>
            <person name="Dunbar C."/>
            <person name="Freedman E."/>
            <person name="Gearin G."/>
            <person name="Gellesch M."/>
            <person name="Goldberg J."/>
            <person name="Griggs A."/>
            <person name="Gujja S."/>
            <person name="Heiman D."/>
            <person name="Howarth C."/>
            <person name="Larson L."/>
            <person name="Lui A."/>
            <person name="MacDonald P.J.P."/>
            <person name="Montmayeur A."/>
            <person name="Murphy C."/>
            <person name="Neiman D."/>
            <person name="Pearson M."/>
            <person name="Priest M."/>
            <person name="Roberts A."/>
            <person name="Saif S."/>
            <person name="Shea T."/>
            <person name="Shenoy N."/>
            <person name="Sisk P."/>
            <person name="Stolte C."/>
            <person name="Sykes S."/>
            <person name="Wortman J."/>
            <person name="Nusbaum C."/>
            <person name="Birren B."/>
        </authorList>
    </citation>
    <scope>NUCLEOTIDE SEQUENCE [LARGE SCALE GENOMIC DNA]</scope>
    <source>
        <strain evidence="2 3">WAL-17108</strain>
    </source>
</reference>
<keyword evidence="1" id="KW-1133">Transmembrane helix</keyword>
<dbReference type="HOGENOM" id="CLU_1400354_0_0_9"/>
<sequence length="194" mass="21533">MSKSILSKATPLTMLAVVIAAVIAAVTAGAAICKIRKRKRISSEEHKAEGLLVSGIGKNSELFDGLYESLYLSVLKPELDNRDGYLEWCGRVRHLDNQNEFQIAFLKELEIGENADPAVYQKAARYLLQLIEKAKICRSQDQELKTSAGVLRDYLYLGPPAPEDGEVCVVLKPAWYHDGKLVEQGILMPKEMGK</sequence>
<organism evidence="2 3">
    <name type="scientific">[Clostridium] citroniae WAL-17108</name>
    <dbReference type="NCBI Taxonomy" id="742733"/>
    <lineage>
        <taxon>Bacteria</taxon>
        <taxon>Bacillati</taxon>
        <taxon>Bacillota</taxon>
        <taxon>Clostridia</taxon>
        <taxon>Lachnospirales</taxon>
        <taxon>Lachnospiraceae</taxon>
        <taxon>Enterocloster</taxon>
    </lineage>
</organism>
<gene>
    <name evidence="2" type="ORF">HMPREF9469_00992</name>
</gene>
<dbReference type="RefSeq" id="WP_007859775.1">
    <property type="nucleotide sequence ID" value="NZ_JH376420.1"/>
</dbReference>
<accession>G5HEW9</accession>
<keyword evidence="1" id="KW-0472">Membrane</keyword>
<evidence type="ECO:0000256" key="1">
    <source>
        <dbReference type="SAM" id="Phobius"/>
    </source>
</evidence>
<keyword evidence="1" id="KW-0812">Transmembrane</keyword>
<comment type="caution">
    <text evidence="2">The sequence shown here is derived from an EMBL/GenBank/DDBJ whole genome shotgun (WGS) entry which is preliminary data.</text>
</comment>
<name>G5HEW9_9FIRM</name>
<dbReference type="Proteomes" id="UP000003763">
    <property type="component" value="Unassembled WGS sequence"/>
</dbReference>
<dbReference type="EMBL" id="ADLJ01000007">
    <property type="protein sequence ID" value="EHF00078.1"/>
    <property type="molecule type" value="Genomic_DNA"/>
</dbReference>